<proteinExistence type="predicted"/>
<keyword evidence="4" id="KW-1185">Reference proteome</keyword>
<name>A0AA40DD99_9PEZI</name>
<evidence type="ECO:0000256" key="1">
    <source>
        <dbReference type="SAM" id="Coils"/>
    </source>
</evidence>
<reference evidence="3" key="1">
    <citation type="submission" date="2023-06" db="EMBL/GenBank/DDBJ databases">
        <title>Genome-scale phylogeny and comparative genomics of the fungal order Sordariales.</title>
        <authorList>
            <consortium name="Lawrence Berkeley National Laboratory"/>
            <person name="Hensen N."/>
            <person name="Bonometti L."/>
            <person name="Westerberg I."/>
            <person name="Brannstrom I.O."/>
            <person name="Guillou S."/>
            <person name="Cros-Aarteil S."/>
            <person name="Calhoun S."/>
            <person name="Haridas S."/>
            <person name="Kuo A."/>
            <person name="Mondo S."/>
            <person name="Pangilinan J."/>
            <person name="Riley R."/>
            <person name="Labutti K."/>
            <person name="Andreopoulos B."/>
            <person name="Lipzen A."/>
            <person name="Chen C."/>
            <person name="Yanf M."/>
            <person name="Daum C."/>
            <person name="Ng V."/>
            <person name="Clum A."/>
            <person name="Steindorff A."/>
            <person name="Ohm R."/>
            <person name="Martin F."/>
            <person name="Silar P."/>
            <person name="Natvig D."/>
            <person name="Lalanne C."/>
            <person name="Gautier V."/>
            <person name="Ament-Velasquez S.L."/>
            <person name="Kruys A."/>
            <person name="Hutchinson M.I."/>
            <person name="Powell A.J."/>
            <person name="Barry K."/>
            <person name="Miller A.N."/>
            <person name="Grigoriev I.V."/>
            <person name="Debuchy R."/>
            <person name="Gladieux P."/>
            <person name="Thoren M.H."/>
            <person name="Johannesson H."/>
        </authorList>
    </citation>
    <scope>NUCLEOTIDE SEQUENCE</scope>
    <source>
        <strain evidence="3">CBS 307.81</strain>
    </source>
</reference>
<feature type="compositionally biased region" description="Basic and acidic residues" evidence="2">
    <location>
        <begin position="236"/>
        <end position="258"/>
    </location>
</feature>
<evidence type="ECO:0000313" key="4">
    <source>
        <dbReference type="Proteomes" id="UP001174997"/>
    </source>
</evidence>
<keyword evidence="1" id="KW-0175">Coiled coil</keyword>
<sequence length="265" mass="28293">MNKYQKEYDNAAAEVKRLEEVLKTKTKEHDILKEEYKNRSKERGYPEKTLSELEDKKLSAESAELQAEWAVKDAQERLEEVYLKWEKVQEWKEKSSTPAFPVKKGGGSTGTMSGNHGFAGVGGGVAYARDGGSGRSARDVGSGKSRDYVGFGGSTGYQQAGGSTGYQQAGGSTGYQQASGSTAPPAVYQPPRRSHGHQGHSGSKTGYDGGGGSSSRGKSNTGWDLSKSNGGQDYGKSSRDRGSGTGGKDDVGGRSKRDGGKRRHY</sequence>
<evidence type="ECO:0000256" key="2">
    <source>
        <dbReference type="SAM" id="MobiDB-lite"/>
    </source>
</evidence>
<feature type="region of interest" description="Disordered" evidence="2">
    <location>
        <begin position="94"/>
        <end position="265"/>
    </location>
</feature>
<feature type="coiled-coil region" evidence="1">
    <location>
        <begin position="1"/>
        <end position="35"/>
    </location>
</feature>
<dbReference type="EMBL" id="JAULSY010000012">
    <property type="protein sequence ID" value="KAK0672515.1"/>
    <property type="molecule type" value="Genomic_DNA"/>
</dbReference>
<dbReference type="Proteomes" id="UP001174997">
    <property type="component" value="Unassembled WGS sequence"/>
</dbReference>
<feature type="compositionally biased region" description="Polar residues" evidence="2">
    <location>
        <begin position="156"/>
        <end position="182"/>
    </location>
</feature>
<accession>A0AA40DD99</accession>
<protein>
    <submittedName>
        <fullName evidence="3">Uncharacterized protein</fullName>
    </submittedName>
</protein>
<evidence type="ECO:0000313" key="3">
    <source>
        <dbReference type="EMBL" id="KAK0672515.1"/>
    </source>
</evidence>
<dbReference type="AlphaFoldDB" id="A0AA40DD99"/>
<organism evidence="3 4">
    <name type="scientific">Cercophora samala</name>
    <dbReference type="NCBI Taxonomy" id="330535"/>
    <lineage>
        <taxon>Eukaryota</taxon>
        <taxon>Fungi</taxon>
        <taxon>Dikarya</taxon>
        <taxon>Ascomycota</taxon>
        <taxon>Pezizomycotina</taxon>
        <taxon>Sordariomycetes</taxon>
        <taxon>Sordariomycetidae</taxon>
        <taxon>Sordariales</taxon>
        <taxon>Lasiosphaeriaceae</taxon>
        <taxon>Cercophora</taxon>
    </lineage>
</organism>
<comment type="caution">
    <text evidence="3">The sequence shown here is derived from an EMBL/GenBank/DDBJ whole genome shotgun (WGS) entry which is preliminary data.</text>
</comment>
<gene>
    <name evidence="3" type="ORF">QBC41DRAFT_313410</name>
</gene>